<gene>
    <name evidence="1" type="ORF">Taro_018212</name>
</gene>
<accession>A0A843V1S6</accession>
<proteinExistence type="predicted"/>
<reference evidence="1" key="1">
    <citation type="submission" date="2017-07" db="EMBL/GenBank/DDBJ databases">
        <title>Taro Niue Genome Assembly and Annotation.</title>
        <authorList>
            <person name="Atibalentja N."/>
            <person name="Keating K."/>
            <person name="Fields C.J."/>
        </authorList>
    </citation>
    <scope>NUCLEOTIDE SEQUENCE</scope>
    <source>
        <strain evidence="1">Niue_2</strain>
        <tissue evidence="1">Leaf</tissue>
    </source>
</reference>
<protein>
    <submittedName>
        <fullName evidence="1">Uncharacterized protein</fullName>
    </submittedName>
</protein>
<name>A0A843V1S6_COLES</name>
<evidence type="ECO:0000313" key="1">
    <source>
        <dbReference type="EMBL" id="MQL85689.1"/>
    </source>
</evidence>
<dbReference type="Proteomes" id="UP000652761">
    <property type="component" value="Unassembled WGS sequence"/>
</dbReference>
<sequence length="304" mass="34353">MHPLGTSHSECDGSHDEFWILICLSVVGRPNRAWSSVQLRGAVLVVALAILAQELQFGAISTQGGYLCCGGAAVAPYVPDCEIERSVRITEDLIRLILEGFEIEISDLLTEREDEIVKVACSDDRRHSWRALHRSIGMPKLEALLEHRTFEGKLQLDCHRGQDNRELGVIEEEEEESVKDDVDEDDEFEELERDELSCFRGLVLDISYRRAFDAGENQAWAMASWPRRVLLMAHCRTEPGRAEIRLESGWIDQQGTLTWCWLKWDRPDNGPSRLVGPWKAESSPIPLILADSDGESAGSDRDWP</sequence>
<dbReference type="AlphaFoldDB" id="A0A843V1S6"/>
<evidence type="ECO:0000313" key="2">
    <source>
        <dbReference type="Proteomes" id="UP000652761"/>
    </source>
</evidence>
<keyword evidence="2" id="KW-1185">Reference proteome</keyword>
<organism evidence="1 2">
    <name type="scientific">Colocasia esculenta</name>
    <name type="common">Wild taro</name>
    <name type="synonym">Arum esculentum</name>
    <dbReference type="NCBI Taxonomy" id="4460"/>
    <lineage>
        <taxon>Eukaryota</taxon>
        <taxon>Viridiplantae</taxon>
        <taxon>Streptophyta</taxon>
        <taxon>Embryophyta</taxon>
        <taxon>Tracheophyta</taxon>
        <taxon>Spermatophyta</taxon>
        <taxon>Magnoliopsida</taxon>
        <taxon>Liliopsida</taxon>
        <taxon>Araceae</taxon>
        <taxon>Aroideae</taxon>
        <taxon>Colocasieae</taxon>
        <taxon>Colocasia</taxon>
    </lineage>
</organism>
<dbReference type="EMBL" id="NMUH01000842">
    <property type="protein sequence ID" value="MQL85689.1"/>
    <property type="molecule type" value="Genomic_DNA"/>
</dbReference>
<comment type="caution">
    <text evidence="1">The sequence shown here is derived from an EMBL/GenBank/DDBJ whole genome shotgun (WGS) entry which is preliminary data.</text>
</comment>